<keyword evidence="2" id="KW-1185">Reference proteome</keyword>
<evidence type="ECO:0000313" key="2">
    <source>
        <dbReference type="Proteomes" id="UP000198418"/>
    </source>
</evidence>
<dbReference type="OrthoDB" id="8563240at2"/>
<organism evidence="1 2">
    <name type="scientific">Rhodoblastus acidophilus</name>
    <name type="common">Rhodopseudomonas acidophila</name>
    <dbReference type="NCBI Taxonomy" id="1074"/>
    <lineage>
        <taxon>Bacteria</taxon>
        <taxon>Pseudomonadati</taxon>
        <taxon>Pseudomonadota</taxon>
        <taxon>Alphaproteobacteria</taxon>
        <taxon>Hyphomicrobiales</taxon>
        <taxon>Rhodoblastaceae</taxon>
        <taxon>Rhodoblastus</taxon>
    </lineage>
</organism>
<name>A0A212RP94_RHOAC</name>
<dbReference type="RefSeq" id="WP_088521074.1">
    <property type="nucleotide sequence ID" value="NZ_FYDG01000006.1"/>
</dbReference>
<accession>A0A212RP94</accession>
<sequence>MSGFFVDWNGDLRSTDDPGGGYSCEIDLPVRYVAVKNKIGVTIHEATLYRNQADLDKARITATLVPGSKSWGSPKEGY</sequence>
<proteinExistence type="predicted"/>
<gene>
    <name evidence="1" type="ORF">SAMN06265338_10654</name>
</gene>
<protein>
    <submittedName>
        <fullName evidence="1">Uncharacterized protein</fullName>
    </submittedName>
</protein>
<evidence type="ECO:0000313" key="1">
    <source>
        <dbReference type="EMBL" id="SNB74368.1"/>
    </source>
</evidence>
<dbReference type="EMBL" id="FYDG01000006">
    <property type="protein sequence ID" value="SNB74368.1"/>
    <property type="molecule type" value="Genomic_DNA"/>
</dbReference>
<dbReference type="AlphaFoldDB" id="A0A212RP94"/>
<reference evidence="2" key="1">
    <citation type="submission" date="2017-06" db="EMBL/GenBank/DDBJ databases">
        <authorList>
            <person name="Varghese N."/>
            <person name="Submissions S."/>
        </authorList>
    </citation>
    <scope>NUCLEOTIDE SEQUENCE [LARGE SCALE GENOMIC DNA]</scope>
    <source>
        <strain evidence="2">DSM 137</strain>
    </source>
</reference>
<dbReference type="Proteomes" id="UP000198418">
    <property type="component" value="Unassembled WGS sequence"/>
</dbReference>